<dbReference type="EMBL" id="QFPO01000001">
    <property type="protein sequence ID" value="PZQ19899.1"/>
    <property type="molecule type" value="Genomic_DNA"/>
</dbReference>
<dbReference type="SUPFAM" id="SSF51182">
    <property type="entry name" value="RmlC-like cupins"/>
    <property type="match status" value="1"/>
</dbReference>
<evidence type="ECO:0000313" key="1">
    <source>
        <dbReference type="EMBL" id="PZQ19899.1"/>
    </source>
</evidence>
<name>A0A2W5KV62_9GAMM</name>
<dbReference type="Proteomes" id="UP000249046">
    <property type="component" value="Unassembled WGS sequence"/>
</dbReference>
<proteinExistence type="predicted"/>
<dbReference type="Gene3D" id="2.60.120.10">
    <property type="entry name" value="Jelly Rolls"/>
    <property type="match status" value="1"/>
</dbReference>
<accession>A0A2W5KV62</accession>
<dbReference type="Pfam" id="PF05962">
    <property type="entry name" value="HutD"/>
    <property type="match status" value="1"/>
</dbReference>
<evidence type="ECO:0000313" key="2">
    <source>
        <dbReference type="Proteomes" id="UP000249046"/>
    </source>
</evidence>
<sequence length="213" mass="23112">MTAKDPPHLQRLRASDYRRVRWKNDGGWTTEIALHEDAAGLLWRVSIAEIERDGPFSHFPGVDRVLMLLDGSGIELDVDALPAQRLSRRFAQLAFPGEAAVECRLLAGPTRDFNVMTRRGAVRAEVHARPLVDAMLLHGAPGDTWLIHVHAGAAAVQRGDARLDAAVGDTLRIGFDEATRERAILTGAGEVVLVRLTSAEAATPSPTPDILPP</sequence>
<reference evidence="1 2" key="1">
    <citation type="submission" date="2017-08" db="EMBL/GenBank/DDBJ databases">
        <title>Infants hospitalized years apart are colonized by the same room-sourced microbial strains.</title>
        <authorList>
            <person name="Brooks B."/>
            <person name="Olm M.R."/>
            <person name="Firek B.A."/>
            <person name="Baker R."/>
            <person name="Thomas B.C."/>
            <person name="Morowitz M.J."/>
            <person name="Banfield J.F."/>
        </authorList>
    </citation>
    <scope>NUCLEOTIDE SEQUENCE [LARGE SCALE GENOMIC DNA]</scope>
    <source>
        <strain evidence="1">S2_005_003_R2_42</strain>
    </source>
</reference>
<organism evidence="1 2">
    <name type="scientific">Rhodanobacter denitrificans</name>
    <dbReference type="NCBI Taxonomy" id="666685"/>
    <lineage>
        <taxon>Bacteria</taxon>
        <taxon>Pseudomonadati</taxon>
        <taxon>Pseudomonadota</taxon>
        <taxon>Gammaproteobacteria</taxon>
        <taxon>Lysobacterales</taxon>
        <taxon>Rhodanobacteraceae</taxon>
        <taxon>Rhodanobacter</taxon>
    </lineage>
</organism>
<dbReference type="InterPro" id="IPR014710">
    <property type="entry name" value="RmlC-like_jellyroll"/>
</dbReference>
<dbReference type="InterPro" id="IPR010282">
    <property type="entry name" value="Uncharacterised_HutD/Ves"/>
</dbReference>
<dbReference type="PANTHER" id="PTHR37943:SF1">
    <property type="entry name" value="PROTEIN VES"/>
    <property type="match status" value="1"/>
</dbReference>
<dbReference type="CDD" id="cd20293">
    <property type="entry name" value="cupin_HutD_N"/>
    <property type="match status" value="1"/>
</dbReference>
<protein>
    <recommendedName>
        <fullName evidence="3">HutD family protein</fullName>
    </recommendedName>
</protein>
<dbReference type="PANTHER" id="PTHR37943">
    <property type="entry name" value="PROTEIN VES"/>
    <property type="match status" value="1"/>
</dbReference>
<evidence type="ECO:0008006" key="3">
    <source>
        <dbReference type="Google" id="ProtNLM"/>
    </source>
</evidence>
<dbReference type="AlphaFoldDB" id="A0A2W5KV62"/>
<comment type="caution">
    <text evidence="1">The sequence shown here is derived from an EMBL/GenBank/DDBJ whole genome shotgun (WGS) entry which is preliminary data.</text>
</comment>
<gene>
    <name evidence="1" type="ORF">DI564_01270</name>
</gene>
<dbReference type="InterPro" id="IPR011051">
    <property type="entry name" value="RmlC_Cupin_sf"/>
</dbReference>